<sequence length="166" mass="18533">AHSGSHTPRHQSDGRHLVEVHDHLRAELAQLRDLVDRVAAGTLDAGSARSKISTLTMRQNNWTLGAYCESYCRLLTLHHSAEDTALFPRLRHAEPGLVPVLDRLEEEHHAIHKIIERIDRALVAFVAEPGGLGDLRAAVDLLTDSLMSHLSYEERELVEPLSRHGL</sequence>
<gene>
    <name evidence="2" type="ORF">E1294_05575</name>
</gene>
<proteinExistence type="predicted"/>
<dbReference type="Gene3D" id="1.20.120.520">
    <property type="entry name" value="nmb1532 protein domain like"/>
    <property type="match status" value="1"/>
</dbReference>
<dbReference type="InterPro" id="IPR012312">
    <property type="entry name" value="Hemerythrin-like"/>
</dbReference>
<dbReference type="CDD" id="cd12108">
    <property type="entry name" value="Hr-like"/>
    <property type="match status" value="1"/>
</dbReference>
<comment type="caution">
    <text evidence="2">The sequence shown here is derived from an EMBL/GenBank/DDBJ whole genome shotgun (WGS) entry which is preliminary data.</text>
</comment>
<accession>A0A4R4X2K4</accession>
<dbReference type="Pfam" id="PF01814">
    <property type="entry name" value="Hemerythrin"/>
    <property type="match status" value="1"/>
</dbReference>
<organism evidence="2 3">
    <name type="scientific">Nonomuraea diastatica</name>
    <dbReference type="NCBI Taxonomy" id="1848329"/>
    <lineage>
        <taxon>Bacteria</taxon>
        <taxon>Bacillati</taxon>
        <taxon>Actinomycetota</taxon>
        <taxon>Actinomycetes</taxon>
        <taxon>Streptosporangiales</taxon>
        <taxon>Streptosporangiaceae</taxon>
        <taxon>Nonomuraea</taxon>
    </lineage>
</organism>
<feature type="non-terminal residue" evidence="2">
    <location>
        <position position="1"/>
    </location>
</feature>
<name>A0A4R4X2K4_9ACTN</name>
<dbReference type="AlphaFoldDB" id="A0A4R4X2K4"/>
<evidence type="ECO:0000313" key="3">
    <source>
        <dbReference type="Proteomes" id="UP000294543"/>
    </source>
</evidence>
<protein>
    <submittedName>
        <fullName evidence="2">Hemerythrin domain-containing protein</fullName>
    </submittedName>
</protein>
<dbReference type="PANTHER" id="PTHR38048:SF2">
    <property type="entry name" value="HEMERYTHRIN-LIKE DOMAIN-CONTAINING PROTEIN"/>
    <property type="match status" value="1"/>
</dbReference>
<keyword evidence="3" id="KW-1185">Reference proteome</keyword>
<dbReference type="OrthoDB" id="9775082at2"/>
<feature type="domain" description="Hemerythrin-like" evidence="1">
    <location>
        <begin position="16"/>
        <end position="158"/>
    </location>
</feature>
<reference evidence="2 3" key="1">
    <citation type="submission" date="2019-03" db="EMBL/GenBank/DDBJ databases">
        <title>Draft genome sequences of novel Actinobacteria.</title>
        <authorList>
            <person name="Sahin N."/>
            <person name="Ay H."/>
            <person name="Saygin H."/>
        </authorList>
    </citation>
    <scope>NUCLEOTIDE SEQUENCE [LARGE SCALE GENOMIC DNA]</scope>
    <source>
        <strain evidence="2 3">KC712</strain>
    </source>
</reference>
<dbReference type="EMBL" id="SMKP01000011">
    <property type="protein sequence ID" value="TDD24432.1"/>
    <property type="molecule type" value="Genomic_DNA"/>
</dbReference>
<dbReference type="InterPro" id="IPR053206">
    <property type="entry name" value="Dimeric_xanthone_biosynth"/>
</dbReference>
<dbReference type="Proteomes" id="UP000294543">
    <property type="component" value="Unassembled WGS sequence"/>
</dbReference>
<dbReference type="RefSeq" id="WP_132505178.1">
    <property type="nucleotide sequence ID" value="NZ_SMKP01000011.1"/>
</dbReference>
<evidence type="ECO:0000259" key="1">
    <source>
        <dbReference type="Pfam" id="PF01814"/>
    </source>
</evidence>
<dbReference type="PANTHER" id="PTHR38048">
    <property type="entry name" value="EXPRESSED PROTEIN"/>
    <property type="match status" value="1"/>
</dbReference>
<evidence type="ECO:0000313" key="2">
    <source>
        <dbReference type="EMBL" id="TDD24432.1"/>
    </source>
</evidence>